<evidence type="ECO:0000313" key="1">
    <source>
        <dbReference type="EMBL" id="GAH11134.1"/>
    </source>
</evidence>
<feature type="non-terminal residue" evidence="1">
    <location>
        <position position="86"/>
    </location>
</feature>
<accession>X1E1T6</accession>
<reference evidence="1" key="1">
    <citation type="journal article" date="2014" name="Front. Microbiol.">
        <title>High frequency of phylogenetically diverse reductive dehalogenase-homologous genes in deep subseafloor sedimentary metagenomes.</title>
        <authorList>
            <person name="Kawai M."/>
            <person name="Futagami T."/>
            <person name="Toyoda A."/>
            <person name="Takaki Y."/>
            <person name="Nishi S."/>
            <person name="Hori S."/>
            <person name="Arai W."/>
            <person name="Tsubouchi T."/>
            <person name="Morono Y."/>
            <person name="Uchiyama I."/>
            <person name="Ito T."/>
            <person name="Fujiyama A."/>
            <person name="Inagaki F."/>
            <person name="Takami H."/>
        </authorList>
    </citation>
    <scope>NUCLEOTIDE SEQUENCE</scope>
    <source>
        <strain evidence="1">Expedition CK06-06</strain>
    </source>
</reference>
<dbReference type="SUPFAM" id="SSF82185">
    <property type="entry name" value="Histone H3 K4-specific methyltransferase SET7/9 N-terminal domain"/>
    <property type="match status" value="1"/>
</dbReference>
<organism evidence="1">
    <name type="scientific">marine sediment metagenome</name>
    <dbReference type="NCBI Taxonomy" id="412755"/>
    <lineage>
        <taxon>unclassified sequences</taxon>
        <taxon>metagenomes</taxon>
        <taxon>ecological metagenomes</taxon>
    </lineage>
</organism>
<comment type="caution">
    <text evidence="1">The sequence shown here is derived from an EMBL/GenBank/DDBJ whole genome shotgun (WGS) entry which is preliminary data.</text>
</comment>
<protein>
    <submittedName>
        <fullName evidence="1">Uncharacterized protein</fullName>
    </submittedName>
</protein>
<name>X1E1T6_9ZZZZ</name>
<dbReference type="Gene3D" id="2.20.110.10">
    <property type="entry name" value="Histone H3 K4-specific methyltransferase SET7/9 N-terminal domain"/>
    <property type="match status" value="1"/>
</dbReference>
<proteinExistence type="predicted"/>
<dbReference type="AlphaFoldDB" id="X1E1T6"/>
<dbReference type="EMBL" id="BART01029822">
    <property type="protein sequence ID" value="GAH11134.1"/>
    <property type="molecule type" value="Genomic_DNA"/>
</dbReference>
<sequence>MRDFGIQGDDIIDMLNSAEKHSDIKEYQLKMDQYPGGKVLRCAQEFLNKKAHGRRIQWYDNGVKFTDSQWKNDEPHGTSSLWDEME</sequence>
<gene>
    <name evidence="1" type="ORF">S01H4_52235</name>
</gene>